<keyword evidence="5" id="KW-1185">Reference proteome</keyword>
<dbReference type="Proteomes" id="UP001280121">
    <property type="component" value="Unassembled WGS sequence"/>
</dbReference>
<dbReference type="InterPro" id="IPR055298">
    <property type="entry name" value="AtLOH3-like"/>
</dbReference>
<feature type="region of interest" description="Disordered" evidence="1">
    <location>
        <begin position="1"/>
        <end position="48"/>
    </location>
</feature>
<reference evidence="4" key="1">
    <citation type="journal article" date="2023" name="Plant J.">
        <title>Genome sequences and population genomics provide insights into the demographic history, inbreeding, and mutation load of two 'living fossil' tree species of Dipteronia.</title>
        <authorList>
            <person name="Feng Y."/>
            <person name="Comes H.P."/>
            <person name="Chen J."/>
            <person name="Zhu S."/>
            <person name="Lu R."/>
            <person name="Zhang X."/>
            <person name="Li P."/>
            <person name="Qiu J."/>
            <person name="Olsen K.M."/>
            <person name="Qiu Y."/>
        </authorList>
    </citation>
    <scope>NUCLEOTIDE SEQUENCE</scope>
    <source>
        <strain evidence="4">KIB01</strain>
    </source>
</reference>
<evidence type="ECO:0000259" key="3">
    <source>
        <dbReference type="Pfam" id="PF14291"/>
    </source>
</evidence>
<dbReference type="PANTHER" id="PTHR11697">
    <property type="entry name" value="GENERAL TRANSCRIPTION FACTOR 2-RELATED ZINC FINGER PROTEIN"/>
    <property type="match status" value="1"/>
</dbReference>
<protein>
    <recommendedName>
        <fullName evidence="6">HAT C-terminal dimerisation domain-containing protein</fullName>
    </recommendedName>
</protein>
<dbReference type="Pfam" id="PF05699">
    <property type="entry name" value="Dimer_Tnp_hAT"/>
    <property type="match status" value="1"/>
</dbReference>
<dbReference type="PANTHER" id="PTHR11697:SF230">
    <property type="entry name" value="ZINC FINGER, MYM DOMAIN CONTAINING 1"/>
    <property type="match status" value="1"/>
</dbReference>
<feature type="domain" description="DUF4371" evidence="3">
    <location>
        <begin position="131"/>
        <end position="248"/>
    </location>
</feature>
<evidence type="ECO:0000256" key="1">
    <source>
        <dbReference type="SAM" id="MobiDB-lite"/>
    </source>
</evidence>
<evidence type="ECO:0000313" key="4">
    <source>
        <dbReference type="EMBL" id="KAK2651656.1"/>
    </source>
</evidence>
<dbReference type="Pfam" id="PF14291">
    <property type="entry name" value="DUF4371"/>
    <property type="match status" value="1"/>
</dbReference>
<dbReference type="InterPro" id="IPR008906">
    <property type="entry name" value="HATC_C_dom"/>
</dbReference>
<sequence length="652" mass="74599">MSNNHTSKPRKTLLSYFGKKKDNHLSGESGSSSPCNVRDGGSSLPSSSQIIEIENVDISSDINTPYYEHDPGLRLPIEVYPADKHDDVRKAYIKMGPCQPILDKYPPIPDDSSRHIDKVMNTLSIQETLQNRLRLKTSLEAMKWLAMQGCAFRGHDESINSTNRGNFIEMIKLQAKVNQEIAGIVLENSQQNAKYTSPRIQKELLNILANRVRAKIHKKVRDAKFCILVDEAVDESNKEQMAIILRLQLALVKVAKEVHDIWLFFSKLNSIVNFVSTSSKRHSELKSIREGEIQELTALGELETVTGANQIRTLQRPGATRWSSHFTSIGRLINMFGSTFTLLKNLIDKGLNSNICGEAKCAYKDLRSFEFVFILLLLHKVLGIYDMLCQALQLKSQDILNAMNLVSTTKILLQKSSESEWDTFLESIVSFCERYEIDIPNMSARHMEGTKRSCQQKDNITVEHYYHISIFIVVIDYQLIELNNRFPEQTIELLTISTTLSLIDVFKSFDVDDICTLDNKFYSKDFSKNDIEDLRRQLSHYRLDVLGCPEFQNLVSLSKLCQCLAETKRSEHYTLIDKLIRLVLTLPLSTTTTKRAFSVMKLVKTPLRNKMDDDFLTDCMVIYIEREIADIIDLDSIIDEFDDVKPRKTKLK</sequence>
<dbReference type="AlphaFoldDB" id="A0AAE0CH33"/>
<dbReference type="InterPro" id="IPR025398">
    <property type="entry name" value="DUF4371"/>
</dbReference>
<evidence type="ECO:0008006" key="6">
    <source>
        <dbReference type="Google" id="ProtNLM"/>
    </source>
</evidence>
<dbReference type="EMBL" id="JANJYI010000004">
    <property type="protein sequence ID" value="KAK2651656.1"/>
    <property type="molecule type" value="Genomic_DNA"/>
</dbReference>
<proteinExistence type="predicted"/>
<dbReference type="InterPro" id="IPR012337">
    <property type="entry name" value="RNaseH-like_sf"/>
</dbReference>
<organism evidence="4 5">
    <name type="scientific">Dipteronia dyeriana</name>
    <dbReference type="NCBI Taxonomy" id="168575"/>
    <lineage>
        <taxon>Eukaryota</taxon>
        <taxon>Viridiplantae</taxon>
        <taxon>Streptophyta</taxon>
        <taxon>Embryophyta</taxon>
        <taxon>Tracheophyta</taxon>
        <taxon>Spermatophyta</taxon>
        <taxon>Magnoliopsida</taxon>
        <taxon>eudicotyledons</taxon>
        <taxon>Gunneridae</taxon>
        <taxon>Pentapetalae</taxon>
        <taxon>rosids</taxon>
        <taxon>malvids</taxon>
        <taxon>Sapindales</taxon>
        <taxon>Sapindaceae</taxon>
        <taxon>Hippocastanoideae</taxon>
        <taxon>Acereae</taxon>
        <taxon>Dipteronia</taxon>
    </lineage>
</organism>
<evidence type="ECO:0000259" key="2">
    <source>
        <dbReference type="Pfam" id="PF05699"/>
    </source>
</evidence>
<accession>A0AAE0CH33</accession>
<dbReference type="GO" id="GO:0046983">
    <property type="term" value="F:protein dimerization activity"/>
    <property type="evidence" value="ECO:0007669"/>
    <property type="project" value="InterPro"/>
</dbReference>
<evidence type="ECO:0000313" key="5">
    <source>
        <dbReference type="Proteomes" id="UP001280121"/>
    </source>
</evidence>
<dbReference type="SUPFAM" id="SSF53098">
    <property type="entry name" value="Ribonuclease H-like"/>
    <property type="match status" value="1"/>
</dbReference>
<name>A0AAE0CH33_9ROSI</name>
<feature type="domain" description="HAT C-terminal dimerisation" evidence="2">
    <location>
        <begin position="568"/>
        <end position="627"/>
    </location>
</feature>
<comment type="caution">
    <text evidence="4">The sequence shown here is derived from an EMBL/GenBank/DDBJ whole genome shotgun (WGS) entry which is preliminary data.</text>
</comment>
<feature type="compositionally biased region" description="Polar residues" evidence="1">
    <location>
        <begin position="26"/>
        <end position="35"/>
    </location>
</feature>
<gene>
    <name evidence="4" type="ORF">Ddye_011512</name>
</gene>